<evidence type="ECO:0000313" key="15">
    <source>
        <dbReference type="EMBL" id="CAG2066758.1"/>
    </source>
</evidence>
<name>A0ABN7PG62_TIMPD</name>
<keyword evidence="6 14" id="KW-1133">Transmembrane helix</keyword>
<comment type="caution">
    <text evidence="15">The sequence shown here is derived from an EMBL/GenBank/DDBJ whole genome shotgun (WGS) entry which is preliminary data.</text>
</comment>
<reference evidence="15" key="1">
    <citation type="submission" date="2021-03" db="EMBL/GenBank/DDBJ databases">
        <authorList>
            <person name="Tran Van P."/>
        </authorList>
    </citation>
    <scope>NUCLEOTIDE SEQUENCE</scope>
</reference>
<keyword evidence="3 12" id="KW-0813">Transport</keyword>
<keyword evidence="16" id="KW-1185">Reference proteome</keyword>
<evidence type="ECO:0000256" key="11">
    <source>
        <dbReference type="ARBA" id="ARBA00023303"/>
    </source>
</evidence>
<keyword evidence="4 12" id="KW-0894">Sodium channel</keyword>
<dbReference type="EMBL" id="CAJPIN010058563">
    <property type="protein sequence ID" value="CAG2066758.1"/>
    <property type="molecule type" value="Genomic_DNA"/>
</dbReference>
<evidence type="ECO:0000256" key="5">
    <source>
        <dbReference type="ARBA" id="ARBA00022692"/>
    </source>
</evidence>
<keyword evidence="9 14" id="KW-0472">Membrane</keyword>
<evidence type="ECO:0000256" key="9">
    <source>
        <dbReference type="ARBA" id="ARBA00023136"/>
    </source>
</evidence>
<comment type="subcellular location">
    <subcellularLocation>
        <location evidence="1">Membrane</location>
        <topology evidence="1">Multi-pass membrane protein</topology>
    </subcellularLocation>
</comment>
<evidence type="ECO:0000256" key="7">
    <source>
        <dbReference type="ARBA" id="ARBA00023053"/>
    </source>
</evidence>
<evidence type="ECO:0000256" key="12">
    <source>
        <dbReference type="RuleBase" id="RU000679"/>
    </source>
</evidence>
<dbReference type="Gene3D" id="1.10.287.770">
    <property type="entry name" value="YojJ-like"/>
    <property type="match status" value="1"/>
</dbReference>
<gene>
    <name evidence="15" type="ORF">TPAB3V08_LOCUS13701</name>
</gene>
<dbReference type="Pfam" id="PF00858">
    <property type="entry name" value="ASC"/>
    <property type="match status" value="1"/>
</dbReference>
<evidence type="ECO:0000256" key="3">
    <source>
        <dbReference type="ARBA" id="ARBA00022448"/>
    </source>
</evidence>
<evidence type="ECO:0000256" key="10">
    <source>
        <dbReference type="ARBA" id="ARBA00023201"/>
    </source>
</evidence>
<comment type="similarity">
    <text evidence="2 12">Belongs to the amiloride-sensitive sodium channel (TC 1.A.6) family.</text>
</comment>
<feature type="region of interest" description="Disordered" evidence="13">
    <location>
        <begin position="139"/>
        <end position="166"/>
    </location>
</feature>
<keyword evidence="11 12" id="KW-0407">Ion channel</keyword>
<feature type="transmembrane region" description="Helical" evidence="14">
    <location>
        <begin position="89"/>
        <end position="119"/>
    </location>
</feature>
<evidence type="ECO:0000256" key="4">
    <source>
        <dbReference type="ARBA" id="ARBA00022461"/>
    </source>
</evidence>
<evidence type="ECO:0000256" key="1">
    <source>
        <dbReference type="ARBA" id="ARBA00004141"/>
    </source>
</evidence>
<evidence type="ECO:0000256" key="13">
    <source>
        <dbReference type="SAM" id="MobiDB-lite"/>
    </source>
</evidence>
<evidence type="ECO:0000313" key="16">
    <source>
        <dbReference type="Proteomes" id="UP001153148"/>
    </source>
</evidence>
<keyword evidence="5 12" id="KW-0812">Transmembrane</keyword>
<evidence type="ECO:0000256" key="6">
    <source>
        <dbReference type="ARBA" id="ARBA00022989"/>
    </source>
</evidence>
<organism evidence="15 16">
    <name type="scientific">Timema podura</name>
    <name type="common">Walking stick</name>
    <dbReference type="NCBI Taxonomy" id="61482"/>
    <lineage>
        <taxon>Eukaryota</taxon>
        <taxon>Metazoa</taxon>
        <taxon>Ecdysozoa</taxon>
        <taxon>Arthropoda</taxon>
        <taxon>Hexapoda</taxon>
        <taxon>Insecta</taxon>
        <taxon>Pterygota</taxon>
        <taxon>Neoptera</taxon>
        <taxon>Polyneoptera</taxon>
        <taxon>Phasmatodea</taxon>
        <taxon>Timematodea</taxon>
        <taxon>Timematoidea</taxon>
        <taxon>Timematidae</taxon>
        <taxon>Timema</taxon>
    </lineage>
</organism>
<evidence type="ECO:0000256" key="8">
    <source>
        <dbReference type="ARBA" id="ARBA00023065"/>
    </source>
</evidence>
<evidence type="ECO:0000256" key="14">
    <source>
        <dbReference type="SAM" id="Phobius"/>
    </source>
</evidence>
<dbReference type="InterPro" id="IPR001873">
    <property type="entry name" value="ENaC"/>
</dbReference>
<sequence length="166" mass="18688">MTNRRSELYGLTDFLGHIVTPPCHVLTLHPQIPLHTQLLEFSGQIVTPPCHVLTLHPPIPLHTQLLEFSGHIVTQSPSWSPQSSSSDRIIIYVSANCGGILGLCLGFSMLSAVEIFYFLSVRLCGNFWNERRSVMARTRTSDILPKEQSPDTNQLDPQLQEEDKHF</sequence>
<keyword evidence="8 12" id="KW-0406">Ion transport</keyword>
<protein>
    <submittedName>
        <fullName evidence="15">Uncharacterized protein</fullName>
    </submittedName>
</protein>
<accession>A0ABN7PG62</accession>
<proteinExistence type="inferred from homology"/>
<evidence type="ECO:0000256" key="2">
    <source>
        <dbReference type="ARBA" id="ARBA00007193"/>
    </source>
</evidence>
<keyword evidence="10 12" id="KW-0739">Sodium transport</keyword>
<dbReference type="Proteomes" id="UP001153148">
    <property type="component" value="Unassembled WGS sequence"/>
</dbReference>
<keyword evidence="7" id="KW-0915">Sodium</keyword>